<comment type="subcellular location">
    <subcellularLocation>
        <location evidence="3">Cell membrane</location>
        <topology evidence="3">Multi-pass membrane protein</topology>
    </subcellularLocation>
    <subcellularLocation>
        <location evidence="2">Secreted</location>
    </subcellularLocation>
</comment>
<feature type="domain" description="PLD phosphodiesterase" evidence="17">
    <location>
        <begin position="381"/>
        <end position="408"/>
    </location>
</feature>
<evidence type="ECO:0000256" key="13">
    <source>
        <dbReference type="ARBA" id="ARBA00023209"/>
    </source>
</evidence>
<proteinExistence type="predicted"/>
<dbReference type="NCBIfam" id="TIGR04265">
    <property type="entry name" value="bac_cardiolipin"/>
    <property type="match status" value="1"/>
</dbReference>
<keyword evidence="12 16" id="KW-0472">Membrane</keyword>
<evidence type="ECO:0000313" key="19">
    <source>
        <dbReference type="Proteomes" id="UP001156882"/>
    </source>
</evidence>
<keyword evidence="14" id="KW-1208">Phospholipid metabolism</keyword>
<keyword evidence="8 16" id="KW-0812">Transmembrane</keyword>
<protein>
    <recommendedName>
        <fullName evidence="15">Cardiolipin synthase</fullName>
        <ecNumber evidence="15">2.7.8.-</ecNumber>
    </recommendedName>
</protein>
<organism evidence="18 19">
    <name type="scientific">Labrys miyagiensis</name>
    <dbReference type="NCBI Taxonomy" id="346912"/>
    <lineage>
        <taxon>Bacteria</taxon>
        <taxon>Pseudomonadati</taxon>
        <taxon>Pseudomonadota</taxon>
        <taxon>Alphaproteobacteria</taxon>
        <taxon>Hyphomicrobiales</taxon>
        <taxon>Xanthobacteraceae</taxon>
        <taxon>Labrys</taxon>
    </lineage>
</organism>
<evidence type="ECO:0000256" key="15">
    <source>
        <dbReference type="NCBIfam" id="TIGR04265"/>
    </source>
</evidence>
<keyword evidence="7" id="KW-0808">Transferase</keyword>
<keyword evidence="13" id="KW-0594">Phospholipid biosynthesis</keyword>
<dbReference type="PANTHER" id="PTHR21248:SF22">
    <property type="entry name" value="PHOSPHOLIPASE D"/>
    <property type="match status" value="1"/>
</dbReference>
<evidence type="ECO:0000256" key="2">
    <source>
        <dbReference type="ARBA" id="ARBA00004613"/>
    </source>
</evidence>
<dbReference type="Pfam" id="PF13091">
    <property type="entry name" value="PLDc_2"/>
    <property type="match status" value="2"/>
</dbReference>
<dbReference type="RefSeq" id="WP_284315197.1">
    <property type="nucleotide sequence ID" value="NZ_BSPC01000058.1"/>
</dbReference>
<name>A0ABQ6CPF6_9HYPH</name>
<evidence type="ECO:0000259" key="17">
    <source>
        <dbReference type="PROSITE" id="PS50035"/>
    </source>
</evidence>
<dbReference type="Gene3D" id="3.30.870.10">
    <property type="entry name" value="Endonuclease Chain A"/>
    <property type="match status" value="2"/>
</dbReference>
<evidence type="ECO:0000256" key="10">
    <source>
        <dbReference type="ARBA" id="ARBA00022989"/>
    </source>
</evidence>
<dbReference type="SUPFAM" id="SSF56024">
    <property type="entry name" value="Phospholipase D/nuclease"/>
    <property type="match status" value="2"/>
</dbReference>
<comment type="caution">
    <text evidence="18">The sequence shown here is derived from an EMBL/GenBank/DDBJ whole genome shotgun (WGS) entry which is preliminary data.</text>
</comment>
<evidence type="ECO:0000256" key="3">
    <source>
        <dbReference type="ARBA" id="ARBA00004651"/>
    </source>
</evidence>
<evidence type="ECO:0000256" key="4">
    <source>
        <dbReference type="ARBA" id="ARBA00022475"/>
    </source>
</evidence>
<sequence length="468" mass="51610">MIAFLLLVLHLMATCLVVLRIMLRDDISPTTRVAWVLLLLLLPITGLLVYFFFGEVRLSKRFLERVHHLEKMIGQPEDFPGVQEPGTAFAYATSINGFPALPGNRAELLSGGEEARQRLISDIEGARDHVYILYYIWLSDHTGVSTAQAVIRAARRGVRCRIMADALGSRAFIRSEHWQAMRDAGVELVAALPLPTPLTLLTANRLDLRNHRKITIVDAQTCYCGSQNCADAAFLPKARFAPWVDIMLRLEGPVVGQMQALFAQGWFTERHGALTDFPEFEGDLEGGFYAQVVGTGPTVEHGTTAQLFSKLISQARQELIISTPYFVPDETVASALCGAAASGIAVTLVLPRRNDSRFVALASRSHYKRLLAAGAKIYEFEGGLLHAKTLTIDGQVTFLGSSNMDVRSFDLNFENDVLLRDPVITGQVRQRQMAYIAESVPIDEASVRAWSGARRIVQNACATISPIL</sequence>
<dbReference type="CDD" id="cd09158">
    <property type="entry name" value="PLDc_EcCLS_like_2"/>
    <property type="match status" value="1"/>
</dbReference>
<evidence type="ECO:0000256" key="5">
    <source>
        <dbReference type="ARBA" id="ARBA00022516"/>
    </source>
</evidence>
<evidence type="ECO:0000256" key="8">
    <source>
        <dbReference type="ARBA" id="ARBA00022692"/>
    </source>
</evidence>
<dbReference type="InterPro" id="IPR022924">
    <property type="entry name" value="Cardiolipin_synthase"/>
</dbReference>
<feature type="domain" description="PLD phosphodiesterase" evidence="17">
    <location>
        <begin position="206"/>
        <end position="233"/>
    </location>
</feature>
<keyword evidence="11" id="KW-0443">Lipid metabolism</keyword>
<comment type="function">
    <text evidence="1">Could be a virulence factor.</text>
</comment>
<gene>
    <name evidence="18" type="primary">cls_2</name>
    <name evidence="18" type="ORF">GCM10007874_52450</name>
</gene>
<evidence type="ECO:0000256" key="16">
    <source>
        <dbReference type="SAM" id="Phobius"/>
    </source>
</evidence>
<evidence type="ECO:0000256" key="1">
    <source>
        <dbReference type="ARBA" id="ARBA00003145"/>
    </source>
</evidence>
<keyword evidence="10 16" id="KW-1133">Transmembrane helix</keyword>
<keyword evidence="6" id="KW-0964">Secreted</keyword>
<dbReference type="EC" id="2.7.8.-" evidence="15"/>
<evidence type="ECO:0000256" key="7">
    <source>
        <dbReference type="ARBA" id="ARBA00022679"/>
    </source>
</evidence>
<dbReference type="InterPro" id="IPR027379">
    <property type="entry name" value="CLS_N"/>
</dbReference>
<evidence type="ECO:0000256" key="6">
    <source>
        <dbReference type="ARBA" id="ARBA00022525"/>
    </source>
</evidence>
<dbReference type="PANTHER" id="PTHR21248">
    <property type="entry name" value="CARDIOLIPIN SYNTHASE"/>
    <property type="match status" value="1"/>
</dbReference>
<evidence type="ECO:0000256" key="14">
    <source>
        <dbReference type="ARBA" id="ARBA00023264"/>
    </source>
</evidence>
<keyword evidence="5" id="KW-0444">Lipid biosynthesis</keyword>
<dbReference type="EMBL" id="BSPC01000058">
    <property type="protein sequence ID" value="GLS22228.1"/>
    <property type="molecule type" value="Genomic_DNA"/>
</dbReference>
<dbReference type="InterPro" id="IPR001736">
    <property type="entry name" value="PLipase_D/transphosphatidylase"/>
</dbReference>
<dbReference type="Proteomes" id="UP001156882">
    <property type="component" value="Unassembled WGS sequence"/>
</dbReference>
<accession>A0ABQ6CPF6</accession>
<dbReference type="SMART" id="SM00155">
    <property type="entry name" value="PLDc"/>
    <property type="match status" value="2"/>
</dbReference>
<evidence type="ECO:0000256" key="12">
    <source>
        <dbReference type="ARBA" id="ARBA00023136"/>
    </source>
</evidence>
<keyword evidence="9" id="KW-0677">Repeat</keyword>
<keyword evidence="4" id="KW-1003">Cell membrane</keyword>
<keyword evidence="19" id="KW-1185">Reference proteome</keyword>
<dbReference type="InterPro" id="IPR025202">
    <property type="entry name" value="PLD-like_dom"/>
</dbReference>
<feature type="transmembrane region" description="Helical" evidence="16">
    <location>
        <begin position="34"/>
        <end position="53"/>
    </location>
</feature>
<evidence type="ECO:0000313" key="18">
    <source>
        <dbReference type="EMBL" id="GLS22228.1"/>
    </source>
</evidence>
<dbReference type="Pfam" id="PF13396">
    <property type="entry name" value="PLDc_N"/>
    <property type="match status" value="1"/>
</dbReference>
<evidence type="ECO:0000256" key="11">
    <source>
        <dbReference type="ARBA" id="ARBA00023098"/>
    </source>
</evidence>
<evidence type="ECO:0000256" key="9">
    <source>
        <dbReference type="ARBA" id="ARBA00022737"/>
    </source>
</evidence>
<dbReference type="PROSITE" id="PS50035">
    <property type="entry name" value="PLD"/>
    <property type="match status" value="2"/>
</dbReference>
<reference evidence="19" key="1">
    <citation type="journal article" date="2019" name="Int. J. Syst. Evol. Microbiol.">
        <title>The Global Catalogue of Microorganisms (GCM) 10K type strain sequencing project: providing services to taxonomists for standard genome sequencing and annotation.</title>
        <authorList>
            <consortium name="The Broad Institute Genomics Platform"/>
            <consortium name="The Broad Institute Genome Sequencing Center for Infectious Disease"/>
            <person name="Wu L."/>
            <person name="Ma J."/>
        </authorList>
    </citation>
    <scope>NUCLEOTIDE SEQUENCE [LARGE SCALE GENOMIC DNA]</scope>
    <source>
        <strain evidence="19">NBRC 101365</strain>
    </source>
</reference>